<gene>
    <name evidence="3" type="primary">LOC113798189</name>
</gene>
<evidence type="ECO:0000256" key="1">
    <source>
        <dbReference type="SAM" id="SignalP"/>
    </source>
</evidence>
<protein>
    <submittedName>
        <fullName evidence="3">Uncharacterized protein LOC113798189</fullName>
    </submittedName>
</protein>
<keyword evidence="1" id="KW-0732">Signal</keyword>
<accession>A0A6P6YI08</accession>
<dbReference type="InParanoid" id="A0A6P6YI08"/>
<dbReference type="RefSeq" id="XP_027204484.1">
    <property type="nucleotide sequence ID" value="XM_027348683.1"/>
</dbReference>
<dbReference type="KEGG" id="dpte:113798189"/>
<proteinExistence type="predicted"/>
<evidence type="ECO:0000313" key="2">
    <source>
        <dbReference type="Proteomes" id="UP000515146"/>
    </source>
</evidence>
<feature type="signal peptide" evidence="1">
    <location>
        <begin position="1"/>
        <end position="18"/>
    </location>
</feature>
<feature type="chain" id="PRO_5027783522" evidence="1">
    <location>
        <begin position="19"/>
        <end position="108"/>
    </location>
</feature>
<dbReference type="Proteomes" id="UP000515146">
    <property type="component" value="Unplaced"/>
</dbReference>
<sequence length="108" mass="12571">MKLISILLIGTLFTVAIAASIPEPENGISKDELIHHVENLIYESHNQLSNHKHTEQNHKAVEEIYEIIDHLKVIHGRLEHGLNETTLKFEENLINNYDRRLNELFKKL</sequence>
<evidence type="ECO:0000313" key="3">
    <source>
        <dbReference type="RefSeq" id="XP_027204484.1"/>
    </source>
</evidence>
<keyword evidence="2" id="KW-1185">Reference proteome</keyword>
<dbReference type="OrthoDB" id="10493671at2759"/>
<reference evidence="3" key="1">
    <citation type="submission" date="2025-08" db="UniProtKB">
        <authorList>
            <consortium name="RefSeq"/>
        </authorList>
    </citation>
    <scope>IDENTIFICATION</scope>
    <source>
        <strain evidence="3">Airmid</strain>
    </source>
</reference>
<organism evidence="2 3">
    <name type="scientific">Dermatophagoides pteronyssinus</name>
    <name type="common">European house dust mite</name>
    <dbReference type="NCBI Taxonomy" id="6956"/>
    <lineage>
        <taxon>Eukaryota</taxon>
        <taxon>Metazoa</taxon>
        <taxon>Ecdysozoa</taxon>
        <taxon>Arthropoda</taxon>
        <taxon>Chelicerata</taxon>
        <taxon>Arachnida</taxon>
        <taxon>Acari</taxon>
        <taxon>Acariformes</taxon>
        <taxon>Sarcoptiformes</taxon>
        <taxon>Astigmata</taxon>
        <taxon>Psoroptidia</taxon>
        <taxon>Analgoidea</taxon>
        <taxon>Pyroglyphidae</taxon>
        <taxon>Dermatophagoidinae</taxon>
        <taxon>Dermatophagoides</taxon>
    </lineage>
</organism>
<dbReference type="AlphaFoldDB" id="A0A6P6YI08"/>
<name>A0A6P6YI08_DERPT</name>